<accession>A0A9N9NAJ8</accession>
<organism evidence="1 2">
    <name type="scientific">Acaulospora morrowiae</name>
    <dbReference type="NCBI Taxonomy" id="94023"/>
    <lineage>
        <taxon>Eukaryota</taxon>
        <taxon>Fungi</taxon>
        <taxon>Fungi incertae sedis</taxon>
        <taxon>Mucoromycota</taxon>
        <taxon>Glomeromycotina</taxon>
        <taxon>Glomeromycetes</taxon>
        <taxon>Diversisporales</taxon>
        <taxon>Acaulosporaceae</taxon>
        <taxon>Acaulospora</taxon>
    </lineage>
</organism>
<dbReference type="AlphaFoldDB" id="A0A9N9NAJ8"/>
<protein>
    <submittedName>
        <fullName evidence="1">2685_t:CDS:1</fullName>
    </submittedName>
</protein>
<gene>
    <name evidence="1" type="ORF">AMORRO_LOCUS13113</name>
</gene>
<dbReference type="EMBL" id="CAJVPV010021283">
    <property type="protein sequence ID" value="CAG8717482.1"/>
    <property type="molecule type" value="Genomic_DNA"/>
</dbReference>
<proteinExistence type="predicted"/>
<dbReference type="Proteomes" id="UP000789342">
    <property type="component" value="Unassembled WGS sequence"/>
</dbReference>
<keyword evidence="2" id="KW-1185">Reference proteome</keyword>
<evidence type="ECO:0000313" key="2">
    <source>
        <dbReference type="Proteomes" id="UP000789342"/>
    </source>
</evidence>
<evidence type="ECO:0000313" key="1">
    <source>
        <dbReference type="EMBL" id="CAG8717482.1"/>
    </source>
</evidence>
<reference evidence="1" key="1">
    <citation type="submission" date="2021-06" db="EMBL/GenBank/DDBJ databases">
        <authorList>
            <person name="Kallberg Y."/>
            <person name="Tangrot J."/>
            <person name="Rosling A."/>
        </authorList>
    </citation>
    <scope>NUCLEOTIDE SEQUENCE</scope>
    <source>
        <strain evidence="1">CL551</strain>
    </source>
</reference>
<sequence length="255" mass="29546">MSKIVIPKLWSQPLFKAKRKGLVVRTYLSCLNEEEKANLIPFAIDLSDINQRPFLQYEEYMESCNNFVLEEAAYDWLRLTTAHRVDREDLRIRQISRVLWTMFLSRSYNLKSFFYNVSKQSPVKFIFPEASMILNARPSLSNLQVFTLCTDDILNGSREIRGPLNFLKSIPSVCSNIRELRIYDFDSGVDNELFCDIIKSQRSIKSFSYMGNINRVIPSLKAHRGSLTKLVYFFSPAVSSLEALTCFECLESLDI</sequence>
<dbReference type="OrthoDB" id="2328876at2759"/>
<feature type="non-terminal residue" evidence="1">
    <location>
        <position position="255"/>
    </location>
</feature>
<comment type="caution">
    <text evidence="1">The sequence shown here is derived from an EMBL/GenBank/DDBJ whole genome shotgun (WGS) entry which is preliminary data.</text>
</comment>
<name>A0A9N9NAJ8_9GLOM</name>